<dbReference type="Gene3D" id="1.20.1250.20">
    <property type="entry name" value="MFS general substrate transporter like domains"/>
    <property type="match status" value="2"/>
</dbReference>
<reference evidence="7" key="1">
    <citation type="journal article" date="2020" name="Stud. Mycol.">
        <title>101 Dothideomycetes genomes: a test case for predicting lifestyles and emergence of pathogens.</title>
        <authorList>
            <person name="Haridas S."/>
            <person name="Albert R."/>
            <person name="Binder M."/>
            <person name="Bloem J."/>
            <person name="Labutti K."/>
            <person name="Salamov A."/>
            <person name="Andreopoulos B."/>
            <person name="Baker S."/>
            <person name="Barry K."/>
            <person name="Bills G."/>
            <person name="Bluhm B."/>
            <person name="Cannon C."/>
            <person name="Castanera R."/>
            <person name="Culley D."/>
            <person name="Daum C."/>
            <person name="Ezra D."/>
            <person name="Gonzalez J."/>
            <person name="Henrissat B."/>
            <person name="Kuo A."/>
            <person name="Liang C."/>
            <person name="Lipzen A."/>
            <person name="Lutzoni F."/>
            <person name="Magnuson J."/>
            <person name="Mondo S."/>
            <person name="Nolan M."/>
            <person name="Ohm R."/>
            <person name="Pangilinan J."/>
            <person name="Park H.-J."/>
            <person name="Ramirez L."/>
            <person name="Alfaro M."/>
            <person name="Sun H."/>
            <person name="Tritt A."/>
            <person name="Yoshinaga Y."/>
            <person name="Zwiers L.-H."/>
            <person name="Turgeon B."/>
            <person name="Goodwin S."/>
            <person name="Spatafora J."/>
            <person name="Crous P."/>
            <person name="Grigoriev I."/>
        </authorList>
    </citation>
    <scope>NUCLEOTIDE SEQUENCE</scope>
    <source>
        <strain evidence="7">CBS 109.77</strain>
    </source>
</reference>
<organism evidence="7 8">
    <name type="scientific">Melanomma pulvis-pyrius CBS 109.77</name>
    <dbReference type="NCBI Taxonomy" id="1314802"/>
    <lineage>
        <taxon>Eukaryota</taxon>
        <taxon>Fungi</taxon>
        <taxon>Dikarya</taxon>
        <taxon>Ascomycota</taxon>
        <taxon>Pezizomycotina</taxon>
        <taxon>Dothideomycetes</taxon>
        <taxon>Pleosporomycetidae</taxon>
        <taxon>Pleosporales</taxon>
        <taxon>Melanommataceae</taxon>
        <taxon>Melanomma</taxon>
    </lineage>
</organism>
<gene>
    <name evidence="7" type="ORF">K505DRAFT_309008</name>
</gene>
<keyword evidence="4 5" id="KW-0472">Membrane</keyword>
<evidence type="ECO:0000313" key="8">
    <source>
        <dbReference type="Proteomes" id="UP000799757"/>
    </source>
</evidence>
<dbReference type="InterPro" id="IPR020846">
    <property type="entry name" value="MFS_dom"/>
</dbReference>
<dbReference type="EMBL" id="MU002005">
    <property type="protein sequence ID" value="KAF2791716.1"/>
    <property type="molecule type" value="Genomic_DNA"/>
</dbReference>
<dbReference type="InterPro" id="IPR036259">
    <property type="entry name" value="MFS_trans_sf"/>
</dbReference>
<feature type="transmembrane region" description="Helical" evidence="5">
    <location>
        <begin position="84"/>
        <end position="103"/>
    </location>
</feature>
<dbReference type="Proteomes" id="UP000799757">
    <property type="component" value="Unassembled WGS sequence"/>
</dbReference>
<dbReference type="InterPro" id="IPR011701">
    <property type="entry name" value="MFS"/>
</dbReference>
<evidence type="ECO:0000256" key="4">
    <source>
        <dbReference type="ARBA" id="ARBA00023136"/>
    </source>
</evidence>
<dbReference type="SUPFAM" id="SSF103473">
    <property type="entry name" value="MFS general substrate transporter"/>
    <property type="match status" value="1"/>
</dbReference>
<dbReference type="PANTHER" id="PTHR23501">
    <property type="entry name" value="MAJOR FACILITATOR SUPERFAMILY"/>
    <property type="match status" value="1"/>
</dbReference>
<proteinExistence type="predicted"/>
<dbReference type="GO" id="GO:0005886">
    <property type="term" value="C:plasma membrane"/>
    <property type="evidence" value="ECO:0007669"/>
    <property type="project" value="TreeGrafter"/>
</dbReference>
<feature type="transmembrane region" description="Helical" evidence="5">
    <location>
        <begin position="425"/>
        <end position="445"/>
    </location>
</feature>
<dbReference type="GO" id="GO:0022857">
    <property type="term" value="F:transmembrane transporter activity"/>
    <property type="evidence" value="ECO:0007669"/>
    <property type="project" value="InterPro"/>
</dbReference>
<feature type="domain" description="Major facilitator superfamily (MFS) profile" evidence="6">
    <location>
        <begin position="49"/>
        <end position="512"/>
    </location>
</feature>
<name>A0A6A6X5V9_9PLEO</name>
<protein>
    <submittedName>
        <fullName evidence="7">MFS general substrate transporter</fullName>
    </submittedName>
</protein>
<feature type="transmembrane region" description="Helical" evidence="5">
    <location>
        <begin position="115"/>
        <end position="132"/>
    </location>
</feature>
<feature type="transmembrane region" description="Helical" evidence="5">
    <location>
        <begin position="255"/>
        <end position="273"/>
    </location>
</feature>
<feature type="transmembrane region" description="Helical" evidence="5">
    <location>
        <begin position="169"/>
        <end position="190"/>
    </location>
</feature>
<feature type="transmembrane region" description="Helical" evidence="5">
    <location>
        <begin position="139"/>
        <end position="163"/>
    </location>
</feature>
<sequence>MEVLRQGPHAAFYGDESNEKVVSGKVLPLKKEEELHFLHGWRLHLTTLGQVHLLIELYLVNLEVTIVSTSSLAIANDFHSYNRLGWILTGYLITYTGFIIIWAKSSDIFGRKTCILASLALFVVFSGGCGAAQNINQLIICRVFQGVGAAGGFALALLFIHGMVPKEKYPLFGAIMAADMALANLSGPLIGGALSKPSNWRWVFLLNVPAGVVALIILFIAIPTGFPYHQNIPKTLEIKKPSGNVFATSMKRLDILGAGLLLSASLLLTTGLLEGGTSWAWSSAGSISILTISGVLWIAFFWWERIVTSDKWTQEPVFPWRFLHNRAWMGVLLSGLFNGIPFYILVICIPQRFETVNGESPVQTGIKLLPFTLVAAIGSIIANGVVGSGRVAPIYAMMFFSALSTIGTGLLTTIPASENITKATYGYEALAGLGLGGTWGLAILFHGHVVEQRDIATASGALIEFRILGGALGLAIMTATMENYLKSHLGSVLSPVQLNTLLKTTAIIDQLPPDIGEIVIGVFADGYRLQMRITTGFSAIQFLVIGLIWKNPQISVVEKTKGESE</sequence>
<evidence type="ECO:0000256" key="3">
    <source>
        <dbReference type="ARBA" id="ARBA00022989"/>
    </source>
</evidence>
<evidence type="ECO:0000313" key="7">
    <source>
        <dbReference type="EMBL" id="KAF2791716.1"/>
    </source>
</evidence>
<feature type="transmembrane region" description="Helical" evidence="5">
    <location>
        <begin position="327"/>
        <end position="347"/>
    </location>
</feature>
<feature type="transmembrane region" description="Helical" evidence="5">
    <location>
        <begin position="392"/>
        <end position="413"/>
    </location>
</feature>
<dbReference type="AlphaFoldDB" id="A0A6A6X5V9"/>
<feature type="transmembrane region" description="Helical" evidence="5">
    <location>
        <begin position="368"/>
        <end position="386"/>
    </location>
</feature>
<comment type="subcellular location">
    <subcellularLocation>
        <location evidence="1">Membrane</location>
        <topology evidence="1">Multi-pass membrane protein</topology>
    </subcellularLocation>
</comment>
<keyword evidence="3 5" id="KW-1133">Transmembrane helix</keyword>
<evidence type="ECO:0000256" key="1">
    <source>
        <dbReference type="ARBA" id="ARBA00004141"/>
    </source>
</evidence>
<evidence type="ECO:0000259" key="6">
    <source>
        <dbReference type="PROSITE" id="PS50850"/>
    </source>
</evidence>
<dbReference type="PROSITE" id="PS50850">
    <property type="entry name" value="MFS"/>
    <property type="match status" value="1"/>
</dbReference>
<feature type="transmembrane region" description="Helical" evidence="5">
    <location>
        <begin position="280"/>
        <end position="303"/>
    </location>
</feature>
<dbReference type="Pfam" id="PF07690">
    <property type="entry name" value="MFS_1"/>
    <property type="match status" value="1"/>
</dbReference>
<dbReference type="PANTHER" id="PTHR23501:SF43">
    <property type="entry name" value="MULTIDRUG TRANSPORTER, PUTATIVE (AFU_ORTHOLOGUE AFUA_6G03040)-RELATED"/>
    <property type="match status" value="1"/>
</dbReference>
<feature type="transmembrane region" description="Helical" evidence="5">
    <location>
        <begin position="465"/>
        <end position="485"/>
    </location>
</feature>
<keyword evidence="2 5" id="KW-0812">Transmembrane</keyword>
<keyword evidence="8" id="KW-1185">Reference proteome</keyword>
<evidence type="ECO:0000256" key="5">
    <source>
        <dbReference type="SAM" id="Phobius"/>
    </source>
</evidence>
<dbReference type="OrthoDB" id="440553at2759"/>
<evidence type="ECO:0000256" key="2">
    <source>
        <dbReference type="ARBA" id="ARBA00022692"/>
    </source>
</evidence>
<feature type="transmembrane region" description="Helical" evidence="5">
    <location>
        <begin position="202"/>
        <end position="222"/>
    </location>
</feature>
<accession>A0A6A6X5V9</accession>